<dbReference type="Pfam" id="PF13480">
    <property type="entry name" value="Acetyltransf_6"/>
    <property type="match status" value="1"/>
</dbReference>
<evidence type="ECO:0000313" key="3">
    <source>
        <dbReference type="Proteomes" id="UP000317716"/>
    </source>
</evidence>
<dbReference type="Gene3D" id="3.40.630.30">
    <property type="match status" value="1"/>
</dbReference>
<dbReference type="InterPro" id="IPR016181">
    <property type="entry name" value="Acyl_CoA_acyltransferase"/>
</dbReference>
<dbReference type="AlphaFoldDB" id="A0A538SIX3"/>
<evidence type="ECO:0000259" key="1">
    <source>
        <dbReference type="Pfam" id="PF13480"/>
    </source>
</evidence>
<sequence>MAADPSATAAHRARLCSALAETQPASEPRFVAVLREGRLLGGAPLVIERRAGFHWIHSLPFLLPGAPIAVPGARAEVEAAVAGAFANLQRELRAVGGEWSLYRYRDEPPGPAATEAVGGQTRIVETAVVDLEGGLDAAWSRMERKTRQAIHGARVAGLVFAEEPEALPEAYALYLRQARAWTGHRARPAELSRRLLARPGLADGAGGAAQGLEASLARLFTVRDARGLLSAVLALDHPRELMPWWSGTHPDARGRQAAVFLLASVVEWAAHAGRARVNLGGSAGLPALAAFKRALGAATVLHPVLWLDARHATPAGRMIAAAQAALRRRRARGRVA</sequence>
<proteinExistence type="predicted"/>
<evidence type="ECO:0000313" key="2">
    <source>
        <dbReference type="EMBL" id="TMQ51317.1"/>
    </source>
</evidence>
<keyword evidence="2" id="KW-0808">Transferase</keyword>
<comment type="caution">
    <text evidence="2">The sequence shown here is derived from an EMBL/GenBank/DDBJ whole genome shotgun (WGS) entry which is preliminary data.</text>
</comment>
<accession>A0A538SIX3</accession>
<gene>
    <name evidence="2" type="ORF">E6K72_10570</name>
</gene>
<name>A0A538SIX3_UNCEI</name>
<dbReference type="EMBL" id="VBOS01000379">
    <property type="protein sequence ID" value="TMQ51317.1"/>
    <property type="molecule type" value="Genomic_DNA"/>
</dbReference>
<protein>
    <submittedName>
        <fullName evidence="2">GNAT family N-acetyltransferase</fullName>
    </submittedName>
</protein>
<dbReference type="InterPro" id="IPR038740">
    <property type="entry name" value="BioF2-like_GNAT_dom"/>
</dbReference>
<dbReference type="SUPFAM" id="SSF55729">
    <property type="entry name" value="Acyl-CoA N-acyltransferases (Nat)"/>
    <property type="match status" value="1"/>
</dbReference>
<feature type="domain" description="BioF2-like acetyltransferase" evidence="1">
    <location>
        <begin position="144"/>
        <end position="283"/>
    </location>
</feature>
<dbReference type="Proteomes" id="UP000317716">
    <property type="component" value="Unassembled WGS sequence"/>
</dbReference>
<reference evidence="2 3" key="1">
    <citation type="journal article" date="2019" name="Nat. Microbiol.">
        <title>Mediterranean grassland soil C-N compound turnover is dependent on rainfall and depth, and is mediated by genomically divergent microorganisms.</title>
        <authorList>
            <person name="Diamond S."/>
            <person name="Andeer P.F."/>
            <person name="Li Z."/>
            <person name="Crits-Christoph A."/>
            <person name="Burstein D."/>
            <person name="Anantharaman K."/>
            <person name="Lane K.R."/>
            <person name="Thomas B.C."/>
            <person name="Pan C."/>
            <person name="Northen T.R."/>
            <person name="Banfield J.F."/>
        </authorList>
    </citation>
    <scope>NUCLEOTIDE SEQUENCE [LARGE SCALE GENOMIC DNA]</scope>
    <source>
        <strain evidence="2">WS_2</strain>
    </source>
</reference>
<organism evidence="2 3">
    <name type="scientific">Eiseniibacteriota bacterium</name>
    <dbReference type="NCBI Taxonomy" id="2212470"/>
    <lineage>
        <taxon>Bacteria</taxon>
        <taxon>Candidatus Eiseniibacteriota</taxon>
    </lineage>
</organism>
<dbReference type="GO" id="GO:0016740">
    <property type="term" value="F:transferase activity"/>
    <property type="evidence" value="ECO:0007669"/>
    <property type="project" value="UniProtKB-KW"/>
</dbReference>